<dbReference type="InterPro" id="IPR025667">
    <property type="entry name" value="SprB_repeat"/>
</dbReference>
<proteinExistence type="predicted"/>
<sequence>MKKLFLLLILMVSFTSSIFSQNLVGVVTQVPCNNDGIYTVTATGLSLPITYTYFINGTSIVHANVNSLTDQLTNIGMDNYGYMSCQASDGSLSAWDQSGYTPSFNFYTSAISPVCPATMGTLTATQQGGSTGPFTFDWTNTQTLAVYTGNNAVVPLGEYSVVITDQTTGCVLEVSDSAANVYQISNVSATISTTDASCINGTATAVGTGGTAPYSYLWANGVTTAALSGMTQGYYPLVVTDAQGCQSNYLGAYISQNPQVSVNTSMTSATCVQSDGSVIAFGSGGVGPYSYAWGNGQNTQTASNLSGGTSQTVIVTDANGCTGQGYSYVGVNTPINVTYTATPSQCTSATGSATLTATGGTAPYTYSWNSNTAATGATLSNLDPGTYAFQVTDAVGCVRTGSVLINPISSINGSVNGSTVVCPNTTGTVSVSASGSNPPFTYLWSNGATTNVLSGVSLGGYACQITDAVGCSINKSTTLSSVSPVHIAVSTTPATCIFNTDGAVTANAYGGVAPYTYSYSGGVTTASVNNLGVGDYWVTVTDANGCSSSKHFWITNANTSSSCYCTISGNVYVDANADCVYDATEVGVENIMIHCSGIGYAFTDANGYYSFQVPSGTYTISEQVNAYYPLAACQSNTNSVSVTAATGCNTVVNIANDMNIIHDLKIVTVNANIPPIPGNNYQQKVIVKNQGTVTESGVQMGYEQDAQVSFLNSTSLNFVQLNNIAAPYAYSIQSGFPSLSPNASNVMLLNYSAPTNIPLGTVLNFYDTVANVAPIDVNWLLDYTPWNNVNTYQPVVIGSYDPNYKEVSPRGQGVEGFVSMDTKEFDYTIHFQNEGTYFAQNISVTDQLDADLDWTTLKPGYSDYAYTTTVSETGLVTFFFENINLPWKSTYGDALSSGLISYSIQPIAGSPLGTEFTNTADIFFDYNAPITTNTTLNTFMKVTSIDAVSQTIENEITIDLYPVPAKDLITIRVNNVSQNSTATLSIVNLMGSVVMTEKISLNEGATILNQNVSNLAAGTYLARMQFEDGSAMLKKIVLF</sequence>
<accession>A0A2W1N209</accession>
<protein>
    <submittedName>
        <fullName evidence="5">Uncharacterized protein</fullName>
    </submittedName>
</protein>
<dbReference type="SUPFAM" id="SSF117074">
    <property type="entry name" value="Hypothetical protein PA1324"/>
    <property type="match status" value="1"/>
</dbReference>
<feature type="domain" description="Secretion system C-terminal sorting" evidence="3">
    <location>
        <begin position="960"/>
        <end position="1037"/>
    </location>
</feature>
<dbReference type="Pfam" id="PF18962">
    <property type="entry name" value="Por_Secre_tail"/>
    <property type="match status" value="1"/>
</dbReference>
<dbReference type="InterPro" id="IPR013783">
    <property type="entry name" value="Ig-like_fold"/>
</dbReference>
<dbReference type="InterPro" id="IPR026444">
    <property type="entry name" value="Secre_tail"/>
</dbReference>
<feature type="chain" id="PRO_5016007600" evidence="2">
    <location>
        <begin position="21"/>
        <end position="1039"/>
    </location>
</feature>
<dbReference type="AlphaFoldDB" id="A0A2W1N209"/>
<gene>
    <name evidence="5" type="ORF">DNU06_02245</name>
</gene>
<dbReference type="OrthoDB" id="1110367at2"/>
<name>A0A2W1N209_9FLAO</name>
<evidence type="ECO:0000256" key="1">
    <source>
        <dbReference type="ARBA" id="ARBA00022729"/>
    </source>
</evidence>
<dbReference type="RefSeq" id="WP_111061570.1">
    <property type="nucleotide sequence ID" value="NZ_JBHUCU010000007.1"/>
</dbReference>
<keyword evidence="1 2" id="KW-0732">Signal</keyword>
<evidence type="ECO:0000313" key="5">
    <source>
        <dbReference type="EMBL" id="PZE18669.1"/>
    </source>
</evidence>
<dbReference type="Proteomes" id="UP000249248">
    <property type="component" value="Unassembled WGS sequence"/>
</dbReference>
<evidence type="ECO:0000256" key="2">
    <source>
        <dbReference type="SAM" id="SignalP"/>
    </source>
</evidence>
<dbReference type="Pfam" id="PF24595">
    <property type="entry name" value="DUF7619"/>
    <property type="match status" value="1"/>
</dbReference>
<dbReference type="EMBL" id="QKSB01000001">
    <property type="protein sequence ID" value="PZE18669.1"/>
    <property type="molecule type" value="Genomic_DNA"/>
</dbReference>
<comment type="caution">
    <text evidence="5">The sequence shown here is derived from an EMBL/GenBank/DDBJ whole genome shotgun (WGS) entry which is preliminary data.</text>
</comment>
<dbReference type="InterPro" id="IPR055353">
    <property type="entry name" value="DUF7619"/>
</dbReference>
<dbReference type="Gene3D" id="2.60.40.740">
    <property type="match status" value="2"/>
</dbReference>
<dbReference type="Pfam" id="PF13573">
    <property type="entry name" value="SprB"/>
    <property type="match status" value="5"/>
</dbReference>
<evidence type="ECO:0000259" key="3">
    <source>
        <dbReference type="Pfam" id="PF18962"/>
    </source>
</evidence>
<feature type="domain" description="DUF7619" evidence="4">
    <location>
        <begin position="801"/>
        <end position="937"/>
    </location>
</feature>
<dbReference type="NCBIfam" id="TIGR04183">
    <property type="entry name" value="Por_Secre_tail"/>
    <property type="match status" value="1"/>
</dbReference>
<feature type="signal peptide" evidence="2">
    <location>
        <begin position="1"/>
        <end position="20"/>
    </location>
</feature>
<evidence type="ECO:0000313" key="6">
    <source>
        <dbReference type="Proteomes" id="UP000249248"/>
    </source>
</evidence>
<dbReference type="Gene3D" id="2.60.40.10">
    <property type="entry name" value="Immunoglobulins"/>
    <property type="match status" value="1"/>
</dbReference>
<organism evidence="5 6">
    <name type="scientific">Putridiphycobacter roseus</name>
    <dbReference type="NCBI Taxonomy" id="2219161"/>
    <lineage>
        <taxon>Bacteria</taxon>
        <taxon>Pseudomonadati</taxon>
        <taxon>Bacteroidota</taxon>
        <taxon>Flavobacteriia</taxon>
        <taxon>Flavobacteriales</taxon>
        <taxon>Crocinitomicaceae</taxon>
        <taxon>Putridiphycobacter</taxon>
    </lineage>
</organism>
<evidence type="ECO:0000259" key="4">
    <source>
        <dbReference type="Pfam" id="PF24595"/>
    </source>
</evidence>
<reference evidence="5 6" key="1">
    <citation type="submission" date="2018-06" db="EMBL/GenBank/DDBJ databases">
        <title>The draft genome sequence of Crocinitomix sp. SM1701.</title>
        <authorList>
            <person name="Zhang X."/>
        </authorList>
    </citation>
    <scope>NUCLEOTIDE SEQUENCE [LARGE SCALE GENOMIC DNA]</scope>
    <source>
        <strain evidence="5 6">SM1701</strain>
    </source>
</reference>
<keyword evidence="6" id="KW-1185">Reference proteome</keyword>